<dbReference type="EMBL" id="ML143471">
    <property type="protein sequence ID" value="TBU24843.1"/>
    <property type="molecule type" value="Genomic_DNA"/>
</dbReference>
<sequence length="153" mass="16876">MTTNLLVSSGAGGRCRSRPRRGCVISNLGKHPRFENETIDSAALAYILPTHLFFCHSASRMDCVRIASPEFLPGFAHTAHLLGVSCYLVHASRVARRVYVPHALMGWHGKKERRTKTNTPREASLDATYKGHAAARIRPALEKLTVVLDCSLP</sequence>
<evidence type="ECO:0000313" key="1">
    <source>
        <dbReference type="EMBL" id="TBU24843.1"/>
    </source>
</evidence>
<protein>
    <submittedName>
        <fullName evidence="1">Uncharacterized protein</fullName>
    </submittedName>
</protein>
<gene>
    <name evidence="1" type="ORF">BD311DRAFT_532818</name>
</gene>
<accession>A0A4V2JZF1</accession>
<name>A0A4V2JZF1_9APHY</name>
<dbReference type="AlphaFoldDB" id="A0A4V2JZF1"/>
<dbReference type="Proteomes" id="UP000292957">
    <property type="component" value="Unassembled WGS sequence"/>
</dbReference>
<proteinExistence type="predicted"/>
<reference evidence="1" key="1">
    <citation type="submission" date="2019-01" db="EMBL/GenBank/DDBJ databases">
        <title>Draft genome sequences of three monokaryotic isolates of the white-rot basidiomycete fungus Dichomitus squalens.</title>
        <authorList>
            <consortium name="DOE Joint Genome Institute"/>
            <person name="Lopez S.C."/>
            <person name="Andreopoulos B."/>
            <person name="Pangilinan J."/>
            <person name="Lipzen A."/>
            <person name="Riley R."/>
            <person name="Ahrendt S."/>
            <person name="Ng V."/>
            <person name="Barry K."/>
            <person name="Daum C."/>
            <person name="Grigoriev I.V."/>
            <person name="Hilden K.S."/>
            <person name="Makela M.R."/>
            <person name="de Vries R.P."/>
        </authorList>
    </citation>
    <scope>NUCLEOTIDE SEQUENCE [LARGE SCALE GENOMIC DNA]</scope>
    <source>
        <strain evidence="1">OM18370.1</strain>
    </source>
</reference>
<organism evidence="1">
    <name type="scientific">Dichomitus squalens</name>
    <dbReference type="NCBI Taxonomy" id="114155"/>
    <lineage>
        <taxon>Eukaryota</taxon>
        <taxon>Fungi</taxon>
        <taxon>Dikarya</taxon>
        <taxon>Basidiomycota</taxon>
        <taxon>Agaricomycotina</taxon>
        <taxon>Agaricomycetes</taxon>
        <taxon>Polyporales</taxon>
        <taxon>Polyporaceae</taxon>
        <taxon>Dichomitus</taxon>
    </lineage>
</organism>